<accession>A0A1R3IJA7</accession>
<organism evidence="1 2">
    <name type="scientific">Corchorus capsularis</name>
    <name type="common">Jute</name>
    <dbReference type="NCBI Taxonomy" id="210143"/>
    <lineage>
        <taxon>Eukaryota</taxon>
        <taxon>Viridiplantae</taxon>
        <taxon>Streptophyta</taxon>
        <taxon>Embryophyta</taxon>
        <taxon>Tracheophyta</taxon>
        <taxon>Spermatophyta</taxon>
        <taxon>Magnoliopsida</taxon>
        <taxon>eudicotyledons</taxon>
        <taxon>Gunneridae</taxon>
        <taxon>Pentapetalae</taxon>
        <taxon>rosids</taxon>
        <taxon>malvids</taxon>
        <taxon>Malvales</taxon>
        <taxon>Malvaceae</taxon>
        <taxon>Grewioideae</taxon>
        <taxon>Apeibeae</taxon>
        <taxon>Corchorus</taxon>
    </lineage>
</organism>
<keyword evidence="2" id="KW-1185">Reference proteome</keyword>
<dbReference type="Proteomes" id="UP000188268">
    <property type="component" value="Unassembled WGS sequence"/>
</dbReference>
<protein>
    <submittedName>
        <fullName evidence="1">Serine-rich repeat protein 2</fullName>
    </submittedName>
</protein>
<dbReference type="EMBL" id="AWWV01009975">
    <property type="protein sequence ID" value="OMO82640.1"/>
    <property type="molecule type" value="Genomic_DNA"/>
</dbReference>
<reference evidence="1 2" key="1">
    <citation type="submission" date="2013-09" db="EMBL/GenBank/DDBJ databases">
        <title>Corchorus capsularis genome sequencing.</title>
        <authorList>
            <person name="Alam M."/>
            <person name="Haque M.S."/>
            <person name="Islam M.S."/>
            <person name="Emdad E.M."/>
            <person name="Islam M.M."/>
            <person name="Ahmed B."/>
            <person name="Halim A."/>
            <person name="Hossen Q.M.M."/>
            <person name="Hossain M.Z."/>
            <person name="Ahmed R."/>
            <person name="Khan M.M."/>
            <person name="Islam R."/>
            <person name="Rashid M.M."/>
            <person name="Khan S.A."/>
            <person name="Rahman M.S."/>
            <person name="Alam M."/>
        </authorList>
    </citation>
    <scope>NUCLEOTIDE SEQUENCE [LARGE SCALE GENOMIC DNA]</scope>
    <source>
        <strain evidence="2">cv. CVL-1</strain>
        <tissue evidence="1">Whole seedling</tissue>
    </source>
</reference>
<sequence>MGETSESDADQEEEDGLATNKLIVGMGDKQLNGERALAERSWLEWSTIIHAAKSNAQMGISTSDNMEFQIWRPLRASAEEAPQPITMILAYENEAEVSFDLNVKNVKDGVDKTMTPWKRVLAYFDKGISSSAPAALWGVLLWEACLMLESAFDDTFLAGDGGQCCEPRDGEECHGYWGYRTVVAVTVLLVWLLF</sequence>
<dbReference type="AlphaFoldDB" id="A0A1R3IJA7"/>
<name>A0A1R3IJA7_COCAP</name>
<dbReference type="Gramene" id="OMO82640">
    <property type="protein sequence ID" value="OMO82640"/>
    <property type="gene ID" value="CCACVL1_11846"/>
</dbReference>
<evidence type="ECO:0000313" key="2">
    <source>
        <dbReference type="Proteomes" id="UP000188268"/>
    </source>
</evidence>
<dbReference type="OrthoDB" id="10614802at2759"/>
<evidence type="ECO:0000313" key="1">
    <source>
        <dbReference type="EMBL" id="OMO82640.1"/>
    </source>
</evidence>
<gene>
    <name evidence="1" type="ORF">CCACVL1_11846</name>
</gene>
<proteinExistence type="predicted"/>
<comment type="caution">
    <text evidence="1">The sequence shown here is derived from an EMBL/GenBank/DDBJ whole genome shotgun (WGS) entry which is preliminary data.</text>
</comment>